<comment type="similarity">
    <text evidence="2 11">Belongs to the YME2 family.</text>
</comment>
<dbReference type="GO" id="GO:0006397">
    <property type="term" value="P:mRNA processing"/>
    <property type="evidence" value="ECO:0007669"/>
    <property type="project" value="UniProtKB-UniRule"/>
</dbReference>
<dbReference type="InterPro" id="IPR000504">
    <property type="entry name" value="RRM_dom"/>
</dbReference>
<dbReference type="STRING" id="1569628.A0A316UKN5"/>
<dbReference type="PANTHER" id="PTHR32198:SF2">
    <property type="entry name" value="MITOCHONDRIAL ESCAPE PROTEIN 2"/>
    <property type="match status" value="1"/>
</dbReference>
<dbReference type="EMBL" id="KZ819681">
    <property type="protein sequence ID" value="PWN24493.1"/>
    <property type="molecule type" value="Genomic_DNA"/>
</dbReference>
<evidence type="ECO:0000259" key="14">
    <source>
        <dbReference type="PROSITE" id="PS50102"/>
    </source>
</evidence>
<evidence type="ECO:0000256" key="6">
    <source>
        <dbReference type="ARBA" id="ARBA00022989"/>
    </source>
</evidence>
<organism evidence="15 16">
    <name type="scientific">Jaminaea rosea</name>
    <dbReference type="NCBI Taxonomy" id="1569628"/>
    <lineage>
        <taxon>Eukaryota</taxon>
        <taxon>Fungi</taxon>
        <taxon>Dikarya</taxon>
        <taxon>Basidiomycota</taxon>
        <taxon>Ustilaginomycotina</taxon>
        <taxon>Exobasidiomycetes</taxon>
        <taxon>Microstromatales</taxon>
        <taxon>Microstromatales incertae sedis</taxon>
        <taxon>Jaminaea</taxon>
    </lineage>
</organism>
<evidence type="ECO:0000256" key="11">
    <source>
        <dbReference type="RuleBase" id="RU367108"/>
    </source>
</evidence>
<dbReference type="AlphaFoldDB" id="A0A316UKN5"/>
<keyword evidence="10 11" id="KW-0694">RNA-binding</keyword>
<dbReference type="InterPro" id="IPR018850">
    <property type="entry name" value="Mt_escape_2_C"/>
</dbReference>
<keyword evidence="5 11" id="KW-0999">Mitochondrion inner membrane</keyword>
<evidence type="ECO:0000256" key="7">
    <source>
        <dbReference type="ARBA" id="ARBA00023128"/>
    </source>
</evidence>
<dbReference type="GO" id="GO:0003723">
    <property type="term" value="F:RNA binding"/>
    <property type="evidence" value="ECO:0007669"/>
    <property type="project" value="UniProtKB-UniRule"/>
</dbReference>
<protein>
    <recommendedName>
        <fullName evidence="3 11">Mitochondrial escape protein 2</fullName>
    </recommendedName>
</protein>
<dbReference type="Proteomes" id="UP000245884">
    <property type="component" value="Unassembled WGS sequence"/>
</dbReference>
<evidence type="ECO:0000256" key="13">
    <source>
        <dbReference type="SAM" id="MobiDB-lite"/>
    </source>
</evidence>
<keyword evidence="11" id="KW-0507">mRNA processing</keyword>
<evidence type="ECO:0000256" key="5">
    <source>
        <dbReference type="ARBA" id="ARBA00022792"/>
    </source>
</evidence>
<keyword evidence="7 11" id="KW-0496">Mitochondrion</keyword>
<evidence type="ECO:0000313" key="15">
    <source>
        <dbReference type="EMBL" id="PWN24493.1"/>
    </source>
</evidence>
<gene>
    <name evidence="15" type="ORF">BDZ90DRAFT_263334</name>
</gene>
<evidence type="ECO:0000313" key="16">
    <source>
        <dbReference type="Proteomes" id="UP000245884"/>
    </source>
</evidence>
<evidence type="ECO:0000256" key="3">
    <source>
        <dbReference type="ARBA" id="ARBA00020222"/>
    </source>
</evidence>
<dbReference type="RefSeq" id="XP_025359105.1">
    <property type="nucleotide sequence ID" value="XM_025508601.1"/>
</dbReference>
<feature type="region of interest" description="Disordered" evidence="13">
    <location>
        <begin position="497"/>
        <end position="531"/>
    </location>
</feature>
<dbReference type="SUPFAM" id="SSF54928">
    <property type="entry name" value="RNA-binding domain, RBD"/>
    <property type="match status" value="1"/>
</dbReference>
<dbReference type="GO" id="GO:0005743">
    <property type="term" value="C:mitochondrial inner membrane"/>
    <property type="evidence" value="ECO:0007669"/>
    <property type="project" value="UniProtKB-SubCell"/>
</dbReference>
<evidence type="ECO:0000256" key="4">
    <source>
        <dbReference type="ARBA" id="ARBA00022692"/>
    </source>
</evidence>
<name>A0A316UKN5_9BASI</name>
<dbReference type="PANTHER" id="PTHR32198">
    <property type="entry name" value="MITOCHONDRIAL ESCAPE PROTEIN 2"/>
    <property type="match status" value="1"/>
</dbReference>
<proteinExistence type="inferred from homology"/>
<dbReference type="Pfam" id="PF10443">
    <property type="entry name" value="RNA12"/>
    <property type="match status" value="2"/>
</dbReference>
<keyword evidence="8" id="KW-0472">Membrane</keyword>
<dbReference type="PROSITE" id="PS50102">
    <property type="entry name" value="RRM"/>
    <property type="match status" value="1"/>
</dbReference>
<comment type="function">
    <text evidence="9 11">Plays a role in maintaining the mitochondrial genome and in controlling the mtDNA escape. Involved in the regulation of mtDNA nucleotide structure and number. May have a dispensable role in early maturation of pre-rRNA.</text>
</comment>
<feature type="compositionally biased region" description="Low complexity" evidence="13">
    <location>
        <begin position="24"/>
        <end position="46"/>
    </location>
</feature>
<evidence type="ECO:0000256" key="9">
    <source>
        <dbReference type="ARBA" id="ARBA00025276"/>
    </source>
</evidence>
<feature type="region of interest" description="Disordered" evidence="13">
    <location>
        <begin position="21"/>
        <end position="56"/>
    </location>
</feature>
<keyword evidence="16" id="KW-1185">Reference proteome</keyword>
<dbReference type="InterPro" id="IPR039627">
    <property type="entry name" value="Yme2_C"/>
</dbReference>
<evidence type="ECO:0000256" key="1">
    <source>
        <dbReference type="ARBA" id="ARBA00004434"/>
    </source>
</evidence>
<dbReference type="InterPro" id="IPR035979">
    <property type="entry name" value="RBD_domain_sf"/>
</dbReference>
<keyword evidence="6" id="KW-1133">Transmembrane helix</keyword>
<evidence type="ECO:0000256" key="10">
    <source>
        <dbReference type="PROSITE-ProRule" id="PRU00176"/>
    </source>
</evidence>
<dbReference type="GeneID" id="37030424"/>
<dbReference type="OrthoDB" id="10267654at2759"/>
<feature type="compositionally biased region" description="Basic and acidic residues" evidence="13">
    <location>
        <begin position="500"/>
        <end position="516"/>
    </location>
</feature>
<evidence type="ECO:0000256" key="8">
    <source>
        <dbReference type="ARBA" id="ARBA00023136"/>
    </source>
</evidence>
<accession>A0A316UKN5</accession>
<feature type="coiled-coil region" evidence="12">
    <location>
        <begin position="826"/>
        <end position="885"/>
    </location>
</feature>
<evidence type="ECO:0000256" key="2">
    <source>
        <dbReference type="ARBA" id="ARBA00010320"/>
    </source>
</evidence>
<evidence type="ECO:0000256" key="12">
    <source>
        <dbReference type="SAM" id="Coils"/>
    </source>
</evidence>
<feature type="domain" description="RRM" evidence="14">
    <location>
        <begin position="205"/>
        <end position="271"/>
    </location>
</feature>
<keyword evidence="4" id="KW-0812">Transmembrane</keyword>
<reference evidence="15 16" key="1">
    <citation type="journal article" date="2018" name="Mol. Biol. Evol.">
        <title>Broad Genomic Sampling Reveals a Smut Pathogenic Ancestry of the Fungal Clade Ustilaginomycotina.</title>
        <authorList>
            <person name="Kijpornyongpan T."/>
            <person name="Mondo S.J."/>
            <person name="Barry K."/>
            <person name="Sandor L."/>
            <person name="Lee J."/>
            <person name="Lipzen A."/>
            <person name="Pangilinan J."/>
            <person name="LaButti K."/>
            <person name="Hainaut M."/>
            <person name="Henrissat B."/>
            <person name="Grigoriev I.V."/>
            <person name="Spatafora J.W."/>
            <person name="Aime M.C."/>
        </authorList>
    </citation>
    <scope>NUCLEOTIDE SEQUENCE [LARGE SCALE GENOMIC DNA]</scope>
    <source>
        <strain evidence="15 16">MCA 5214</strain>
    </source>
</reference>
<comment type="subcellular location">
    <subcellularLocation>
        <location evidence="1 11">Mitochondrion inner membrane</location>
        <topology evidence="1 11">Single-pass membrane protein</topology>
    </subcellularLocation>
</comment>
<sequence>MLRQRQLSLLSLQRRPLTAHHLPRAPALRPLPRLSTTSTSATLSPSEADHLEPNQAHTSTNPVGYLYFDSLFPIKLGFWDIRHLFVRTNHTVLLDRLRNSLPESSQVPHSFQIIGAEERLKDGGAFLSFTYSPAHAPPPAAPVYETRDEALLHIEEKLKSELKRSNNLLERALLSWGTRPSVHVVRGKPWLEDLNRFPAMRLKVNLSGGDLSEEALWGLLRPYGRIASIDKKAGEAMVLFSRMRSATSARNCAHGLVLPDGTKLTINYAGQERAKQFWDWLTNHPRIVLPVLAFLLGGFTYAIFDPVRAFFIETKLSHTFELGNYRFYNWLRRNTICLLIESDDSDDRGDAVDWFERRAARESIQGWLREKPETFITIAGPRGSGKHKLLEAAVPKGAKTLTIDCASIAKAVGGSSSSSSSKPGTSGDGGGKLETALVSALASETGYWPVFGWLNSLNSMIDLAAAGLIGSKAGFSRPVEEQLGQVLEVTTRALASAGSKDARKAEAERKRREKVVQKQSAAVPATQPGGGAMVQSDAQVLAGGQGEKDAIANVASPPVNSQRDATHAQAPVVIIDNFHLKSLRSPLLYSVLVSWASSLVSSGTAHVIFVSDNPVAMSKEIGRALPDSSPANNVVLADAEQSRARDFVRSRLNQSNDPSIGEKAREALPEADAEWVDKLGGRLTDLENVLQKVSLGQDVPTAVSEIISRSIVELRKSFFGDDATESSTLPWSRGTAWAVIRILTQSQDGSVPYHWMLHSDGGAFKGDEGKLRAMEEAELISVRHKDGRPSVIRAGRPVLLEAMRELVRDDATFRLTQDYLDAKAGLAKSEAGVRALEGELKELVELTKLGGRGVTARMDSLAKKLEGEQGKVQSYEDKLGKIEGELRALE</sequence>
<keyword evidence="12" id="KW-0175">Coiled coil</keyword>